<sequence length="239" mass="26230">MKVVFVGPSLPDAANHAATDIALRPPAVQGDVLRAVEDGANVIGLVDGGFENTAPVWHKEILFALSLNVTVLGAASMGALRAAECQAFGMIGVGRIFNDYVSKTVVDDADVALLHEPMELGGKPLTVPMVNVRSTLDKMERLQLFDEAFRLALELTAANLFFKKRSWALIVRACSAIPASQEEYWLTMLKTHAVDQKRIDALALLEAVRAAHDQRVPTERHWEFKKTTLWAEQLARSKS</sequence>
<dbReference type="InterPro" id="IPR012924">
    <property type="entry name" value="TfuA_core"/>
</dbReference>
<gene>
    <name evidence="2" type="ORF">JNB85_09350</name>
</gene>
<proteinExistence type="predicted"/>
<organism evidence="2 3">
    <name type="scientific">Rhizobium mesosinicum</name>
    <dbReference type="NCBI Taxonomy" id="335017"/>
    <lineage>
        <taxon>Bacteria</taxon>
        <taxon>Pseudomonadati</taxon>
        <taxon>Pseudomonadota</taxon>
        <taxon>Alphaproteobacteria</taxon>
        <taxon>Hyphomicrobiales</taxon>
        <taxon>Rhizobiaceae</taxon>
        <taxon>Rhizobium/Agrobacterium group</taxon>
        <taxon>Rhizobium</taxon>
    </lineage>
</organism>
<name>A0ABS7GSM6_9HYPH</name>
<dbReference type="Proteomes" id="UP000717752">
    <property type="component" value="Unassembled WGS sequence"/>
</dbReference>
<protein>
    <submittedName>
        <fullName evidence="2">TfuA-like protein</fullName>
    </submittedName>
</protein>
<dbReference type="RefSeq" id="WP_220334047.1">
    <property type="nucleotide sequence ID" value="NZ_JAEUAK010000003.1"/>
</dbReference>
<dbReference type="EMBL" id="JAEUAK010000003">
    <property type="protein sequence ID" value="MBW9052616.1"/>
    <property type="molecule type" value="Genomic_DNA"/>
</dbReference>
<keyword evidence="3" id="KW-1185">Reference proteome</keyword>
<evidence type="ECO:0000259" key="1">
    <source>
        <dbReference type="Pfam" id="PF07812"/>
    </source>
</evidence>
<dbReference type="Pfam" id="PF07812">
    <property type="entry name" value="TfuA"/>
    <property type="match status" value="1"/>
</dbReference>
<evidence type="ECO:0000313" key="2">
    <source>
        <dbReference type="EMBL" id="MBW9052616.1"/>
    </source>
</evidence>
<comment type="caution">
    <text evidence="2">The sequence shown here is derived from an EMBL/GenBank/DDBJ whole genome shotgun (WGS) entry which is preliminary data.</text>
</comment>
<feature type="domain" description="TfuA-like core" evidence="1">
    <location>
        <begin position="47"/>
        <end position="166"/>
    </location>
</feature>
<reference evidence="2 3" key="1">
    <citation type="journal article" date="2021" name="MBio">
        <title>Poor Competitiveness of Bradyrhizobium in Pigeon Pea Root Colonization in Indian Soils.</title>
        <authorList>
            <person name="Chalasani D."/>
            <person name="Basu A."/>
            <person name="Pullabhotla S.V.S.R.N."/>
            <person name="Jorrin B."/>
            <person name="Neal A.L."/>
            <person name="Poole P.S."/>
            <person name="Podile A.R."/>
            <person name="Tkacz A."/>
        </authorList>
    </citation>
    <scope>NUCLEOTIDE SEQUENCE [LARGE SCALE GENOMIC DNA]</scope>
    <source>
        <strain evidence="2 3">HU56</strain>
    </source>
</reference>
<evidence type="ECO:0000313" key="3">
    <source>
        <dbReference type="Proteomes" id="UP000717752"/>
    </source>
</evidence>
<accession>A0ABS7GSM6</accession>